<evidence type="ECO:0000313" key="4">
    <source>
        <dbReference type="Proteomes" id="UP001596380"/>
    </source>
</evidence>
<organism evidence="3 4">
    <name type="scientific">Actinomadura yumaensis</name>
    <dbReference type="NCBI Taxonomy" id="111807"/>
    <lineage>
        <taxon>Bacteria</taxon>
        <taxon>Bacillati</taxon>
        <taxon>Actinomycetota</taxon>
        <taxon>Actinomycetes</taxon>
        <taxon>Streptosporangiales</taxon>
        <taxon>Thermomonosporaceae</taxon>
        <taxon>Actinomadura</taxon>
    </lineage>
</organism>
<dbReference type="Gene3D" id="3.20.20.30">
    <property type="entry name" value="Luciferase-like domain"/>
    <property type="match status" value="1"/>
</dbReference>
<evidence type="ECO:0000256" key="1">
    <source>
        <dbReference type="ARBA" id="ARBA00023002"/>
    </source>
</evidence>
<dbReference type="InterPro" id="IPR036661">
    <property type="entry name" value="Luciferase-like_sf"/>
</dbReference>
<evidence type="ECO:0000259" key="2">
    <source>
        <dbReference type="Pfam" id="PF00296"/>
    </source>
</evidence>
<dbReference type="NCBIfam" id="TIGR03557">
    <property type="entry name" value="F420_G6P_family"/>
    <property type="match status" value="1"/>
</dbReference>
<dbReference type="PANTHER" id="PTHR43244:SF1">
    <property type="entry name" value="5,10-METHYLENETETRAHYDROMETHANOPTERIN REDUCTASE"/>
    <property type="match status" value="1"/>
</dbReference>
<comment type="caution">
    <text evidence="3">The sequence shown here is derived from an EMBL/GenBank/DDBJ whole genome shotgun (WGS) entry which is preliminary data.</text>
</comment>
<keyword evidence="4" id="KW-1185">Reference proteome</keyword>
<dbReference type="Proteomes" id="UP001596380">
    <property type="component" value="Unassembled WGS sequence"/>
</dbReference>
<dbReference type="PANTHER" id="PTHR43244">
    <property type="match status" value="1"/>
</dbReference>
<sequence length="315" mass="34367">MTTFGYFLGSEEHSPRELIRQAKLAERAGFEALWISDHYHPWTEAQGQSSFVWSVIGALSEVTSLPITTAVTCPTQRMHPAVVAQAAATSAVLTGGRFRLGVGTGEALNEHVTDSSWPPAADRLAMLEEAVEVMRRLFTGKLVTHHGEFFDVNTARLYTLPEEPPPVYVSGLGKRTTRAAGRIADGFICVQPDAELRKLFAAEGGGGKPAAGGLKVCWAPDEAQARATVRRIWPTEQLSGEAMQILTLPRHFEQLASVVTDDMVELACGPDPEVHAAALRAYVDAGYDEVYVNQIGPDQDEFFDFYAGQVLPRLR</sequence>
<dbReference type="Pfam" id="PF00296">
    <property type="entry name" value="Bac_luciferase"/>
    <property type="match status" value="1"/>
</dbReference>
<gene>
    <name evidence="3" type="ORF">ACFQKB_42125</name>
</gene>
<dbReference type="RefSeq" id="WP_160825171.1">
    <property type="nucleotide sequence ID" value="NZ_JBHSXE010000001.1"/>
</dbReference>
<dbReference type="GO" id="GO:0016491">
    <property type="term" value="F:oxidoreductase activity"/>
    <property type="evidence" value="ECO:0007669"/>
    <property type="project" value="UniProtKB-KW"/>
</dbReference>
<dbReference type="InterPro" id="IPR050564">
    <property type="entry name" value="F420-G6PD/mer"/>
</dbReference>
<keyword evidence="1 3" id="KW-0560">Oxidoreductase</keyword>
<dbReference type="InterPro" id="IPR011251">
    <property type="entry name" value="Luciferase-like_dom"/>
</dbReference>
<accession>A0ABW2D0P8</accession>
<name>A0ABW2D0P8_9ACTN</name>
<reference evidence="4" key="1">
    <citation type="journal article" date="2019" name="Int. J. Syst. Evol. Microbiol.">
        <title>The Global Catalogue of Microorganisms (GCM) 10K type strain sequencing project: providing services to taxonomists for standard genome sequencing and annotation.</title>
        <authorList>
            <consortium name="The Broad Institute Genomics Platform"/>
            <consortium name="The Broad Institute Genome Sequencing Center for Infectious Disease"/>
            <person name="Wu L."/>
            <person name="Ma J."/>
        </authorList>
    </citation>
    <scope>NUCLEOTIDE SEQUENCE [LARGE SCALE GENOMIC DNA]</scope>
    <source>
        <strain evidence="4">JCM 3369</strain>
    </source>
</reference>
<feature type="domain" description="Luciferase-like" evidence="2">
    <location>
        <begin position="8"/>
        <end position="288"/>
    </location>
</feature>
<dbReference type="EC" id="1.-.-.-" evidence="3"/>
<dbReference type="SUPFAM" id="SSF51679">
    <property type="entry name" value="Bacterial luciferase-like"/>
    <property type="match status" value="1"/>
</dbReference>
<dbReference type="InterPro" id="IPR019945">
    <property type="entry name" value="F420_G6P_DH-rel"/>
</dbReference>
<dbReference type="CDD" id="cd01097">
    <property type="entry name" value="Tetrahydromethanopterin_reductase"/>
    <property type="match status" value="1"/>
</dbReference>
<protein>
    <submittedName>
        <fullName evidence="3">TIGR03557 family F420-dependent LLM class oxidoreductase</fullName>
        <ecNumber evidence="3">1.-.-.-</ecNumber>
    </submittedName>
</protein>
<proteinExistence type="predicted"/>
<dbReference type="EMBL" id="JBHSXS010000053">
    <property type="protein sequence ID" value="MFC6886418.1"/>
    <property type="molecule type" value="Genomic_DNA"/>
</dbReference>
<evidence type="ECO:0000313" key="3">
    <source>
        <dbReference type="EMBL" id="MFC6886418.1"/>
    </source>
</evidence>